<keyword evidence="11" id="KW-1185">Reference proteome</keyword>
<keyword evidence="5" id="KW-0547">Nucleotide-binding</keyword>
<sequence length="309" mass="31564">MSGPRAGTAELDVGGLRVTYRNGAAAVRGVDLAVGAGEVLGLVGESGSGKSTVARAVLGLLPRGAAVTGNIRVGGRELVGADPRAWRAVRGDVIGYVGQDPFAAFDPRLKVGASIAEAWRAKGRTPPAGAIPERLAALGVPDADAAARRRPHTWSGGMLQRAAIAAATALAPTLVVADEPTSALDAGLADATLAHLRATGAAVLLITHDLRLAARHTDRVAVMYAGRIVETGDSGEALSRPRHPYTQALLAALPRPGHPLPEPLPGEPPSPRRGADAGCPFAPRCRRVRAECSDDVPAPIDGVACVAAR</sequence>
<reference evidence="10 11" key="1">
    <citation type="submission" date="2024-06" db="EMBL/GenBank/DDBJ databases">
        <title>The Natural Products Discovery Center: Release of the First 8490 Sequenced Strains for Exploring Actinobacteria Biosynthetic Diversity.</title>
        <authorList>
            <person name="Kalkreuter E."/>
            <person name="Kautsar S.A."/>
            <person name="Yang D."/>
            <person name="Bader C.D."/>
            <person name="Teijaro C.N."/>
            <person name="Fluegel L."/>
            <person name="Davis C.M."/>
            <person name="Simpson J.R."/>
            <person name="Lauterbach L."/>
            <person name="Steele A.D."/>
            <person name="Gui C."/>
            <person name="Meng S."/>
            <person name="Li G."/>
            <person name="Viehrig K."/>
            <person name="Ye F."/>
            <person name="Su P."/>
            <person name="Kiefer A.F."/>
            <person name="Nichols A."/>
            <person name="Cepeda A.J."/>
            <person name="Yan W."/>
            <person name="Fan B."/>
            <person name="Jiang Y."/>
            <person name="Adhikari A."/>
            <person name="Zheng C.-J."/>
            <person name="Schuster L."/>
            <person name="Cowan T.M."/>
            <person name="Smanski M.J."/>
            <person name="Chevrette M.G."/>
            <person name="De Carvalho L.P.S."/>
            <person name="Shen B."/>
        </authorList>
    </citation>
    <scope>NUCLEOTIDE SEQUENCE [LARGE SCALE GENOMIC DNA]</scope>
    <source>
        <strain evidence="10 11">NPDC048946</strain>
    </source>
</reference>
<evidence type="ECO:0000256" key="2">
    <source>
        <dbReference type="ARBA" id="ARBA00005417"/>
    </source>
</evidence>
<dbReference type="RefSeq" id="WP_358350894.1">
    <property type="nucleotide sequence ID" value="NZ_JBEZFP010000014.1"/>
</dbReference>
<dbReference type="EMBL" id="JBEZFP010000014">
    <property type="protein sequence ID" value="MEU8133429.1"/>
    <property type="molecule type" value="Genomic_DNA"/>
</dbReference>
<dbReference type="GO" id="GO:0005524">
    <property type="term" value="F:ATP binding"/>
    <property type="evidence" value="ECO:0007669"/>
    <property type="project" value="UniProtKB-KW"/>
</dbReference>
<dbReference type="InterPro" id="IPR050388">
    <property type="entry name" value="ABC_Ni/Peptide_Import"/>
</dbReference>
<comment type="subcellular location">
    <subcellularLocation>
        <location evidence="1">Cell membrane</location>
        <topology evidence="1">Peripheral membrane protein</topology>
    </subcellularLocation>
</comment>
<dbReference type="SUPFAM" id="SSF52540">
    <property type="entry name" value="P-loop containing nucleoside triphosphate hydrolases"/>
    <property type="match status" value="1"/>
</dbReference>
<keyword evidence="3" id="KW-0813">Transport</keyword>
<dbReference type="CDD" id="cd03257">
    <property type="entry name" value="ABC_NikE_OppD_transporters"/>
    <property type="match status" value="1"/>
</dbReference>
<dbReference type="PANTHER" id="PTHR43297:SF2">
    <property type="entry name" value="DIPEPTIDE TRANSPORT ATP-BINDING PROTEIN DPPD"/>
    <property type="match status" value="1"/>
</dbReference>
<dbReference type="InterPro" id="IPR003593">
    <property type="entry name" value="AAA+_ATPase"/>
</dbReference>
<evidence type="ECO:0000313" key="10">
    <source>
        <dbReference type="EMBL" id="MEU8133429.1"/>
    </source>
</evidence>
<dbReference type="SMART" id="SM00382">
    <property type="entry name" value="AAA"/>
    <property type="match status" value="1"/>
</dbReference>
<dbReference type="NCBIfam" id="TIGR01727">
    <property type="entry name" value="oligo_HPY"/>
    <property type="match status" value="1"/>
</dbReference>
<evidence type="ECO:0000256" key="1">
    <source>
        <dbReference type="ARBA" id="ARBA00004202"/>
    </source>
</evidence>
<evidence type="ECO:0000256" key="5">
    <source>
        <dbReference type="ARBA" id="ARBA00022741"/>
    </source>
</evidence>
<gene>
    <name evidence="10" type="ORF">AB0C36_07970</name>
</gene>
<accession>A0ABV3DEM0</accession>
<dbReference type="PROSITE" id="PS50893">
    <property type="entry name" value="ABC_TRANSPORTER_2"/>
    <property type="match status" value="1"/>
</dbReference>
<keyword evidence="6 10" id="KW-0067">ATP-binding</keyword>
<dbReference type="Pfam" id="PF08352">
    <property type="entry name" value="oligo_HPY"/>
    <property type="match status" value="1"/>
</dbReference>
<comment type="similarity">
    <text evidence="2">Belongs to the ABC transporter superfamily.</text>
</comment>
<dbReference type="Gene3D" id="3.40.50.300">
    <property type="entry name" value="P-loop containing nucleotide triphosphate hydrolases"/>
    <property type="match status" value="1"/>
</dbReference>
<dbReference type="Pfam" id="PF00005">
    <property type="entry name" value="ABC_tran"/>
    <property type="match status" value="1"/>
</dbReference>
<comment type="caution">
    <text evidence="10">The sequence shown here is derived from an EMBL/GenBank/DDBJ whole genome shotgun (WGS) entry which is preliminary data.</text>
</comment>
<feature type="domain" description="ABC transporter" evidence="9">
    <location>
        <begin position="11"/>
        <end position="250"/>
    </location>
</feature>
<keyword evidence="4" id="KW-1003">Cell membrane</keyword>
<dbReference type="InterPro" id="IPR013563">
    <property type="entry name" value="Oligopep_ABC_C"/>
</dbReference>
<evidence type="ECO:0000256" key="6">
    <source>
        <dbReference type="ARBA" id="ARBA00022840"/>
    </source>
</evidence>
<evidence type="ECO:0000259" key="9">
    <source>
        <dbReference type="PROSITE" id="PS50893"/>
    </source>
</evidence>
<dbReference type="InterPro" id="IPR027417">
    <property type="entry name" value="P-loop_NTPase"/>
</dbReference>
<protein>
    <submittedName>
        <fullName evidence="10">ABC transporter ATP-binding protein</fullName>
    </submittedName>
</protein>
<dbReference type="PANTHER" id="PTHR43297">
    <property type="entry name" value="OLIGOPEPTIDE TRANSPORT ATP-BINDING PROTEIN APPD"/>
    <property type="match status" value="1"/>
</dbReference>
<feature type="region of interest" description="Disordered" evidence="8">
    <location>
        <begin position="253"/>
        <end position="276"/>
    </location>
</feature>
<evidence type="ECO:0000256" key="4">
    <source>
        <dbReference type="ARBA" id="ARBA00022475"/>
    </source>
</evidence>
<evidence type="ECO:0000256" key="8">
    <source>
        <dbReference type="SAM" id="MobiDB-lite"/>
    </source>
</evidence>
<proteinExistence type="inferred from homology"/>
<evidence type="ECO:0000256" key="3">
    <source>
        <dbReference type="ARBA" id="ARBA00022448"/>
    </source>
</evidence>
<organism evidence="10 11">
    <name type="scientific">Streptodolium elevatio</name>
    <dbReference type="NCBI Taxonomy" id="3157996"/>
    <lineage>
        <taxon>Bacteria</taxon>
        <taxon>Bacillati</taxon>
        <taxon>Actinomycetota</taxon>
        <taxon>Actinomycetes</taxon>
        <taxon>Kitasatosporales</taxon>
        <taxon>Streptomycetaceae</taxon>
        <taxon>Streptodolium</taxon>
    </lineage>
</organism>
<name>A0ABV3DEM0_9ACTN</name>
<feature type="compositionally biased region" description="Pro residues" evidence="8">
    <location>
        <begin position="256"/>
        <end position="271"/>
    </location>
</feature>
<dbReference type="InterPro" id="IPR003439">
    <property type="entry name" value="ABC_transporter-like_ATP-bd"/>
</dbReference>
<keyword evidence="7" id="KW-0472">Membrane</keyword>
<dbReference type="Proteomes" id="UP001551482">
    <property type="component" value="Unassembled WGS sequence"/>
</dbReference>
<evidence type="ECO:0000256" key="7">
    <source>
        <dbReference type="ARBA" id="ARBA00023136"/>
    </source>
</evidence>
<evidence type="ECO:0000313" key="11">
    <source>
        <dbReference type="Proteomes" id="UP001551482"/>
    </source>
</evidence>